<dbReference type="eggNOG" id="ENOG502SZC5">
    <property type="taxonomic scope" value="Eukaryota"/>
</dbReference>
<evidence type="ECO:0000313" key="4">
    <source>
        <dbReference type="Proteomes" id="UP000008744"/>
    </source>
</evidence>
<reference evidence="3 4" key="1">
    <citation type="journal article" date="2007" name="Nature">
        <title>Evolution of genes and genomes on the Drosophila phylogeny.</title>
        <authorList>
            <consortium name="Drosophila 12 Genomes Consortium"/>
            <person name="Clark A.G."/>
            <person name="Eisen M.B."/>
            <person name="Smith D.R."/>
            <person name="Bergman C.M."/>
            <person name="Oliver B."/>
            <person name="Markow T.A."/>
            <person name="Kaufman T.C."/>
            <person name="Kellis M."/>
            <person name="Gelbart W."/>
            <person name="Iyer V.N."/>
            <person name="Pollard D.A."/>
            <person name="Sackton T.B."/>
            <person name="Larracuente A.M."/>
            <person name="Singh N.D."/>
            <person name="Abad J.P."/>
            <person name="Abt D.N."/>
            <person name="Adryan B."/>
            <person name="Aguade M."/>
            <person name="Akashi H."/>
            <person name="Anderson W.W."/>
            <person name="Aquadro C.F."/>
            <person name="Ardell D.H."/>
            <person name="Arguello R."/>
            <person name="Artieri C.G."/>
            <person name="Barbash D.A."/>
            <person name="Barker D."/>
            <person name="Barsanti P."/>
            <person name="Batterham P."/>
            <person name="Batzoglou S."/>
            <person name="Begun D."/>
            <person name="Bhutkar A."/>
            <person name="Blanco E."/>
            <person name="Bosak S.A."/>
            <person name="Bradley R.K."/>
            <person name="Brand A.D."/>
            <person name="Brent M.R."/>
            <person name="Brooks A.N."/>
            <person name="Brown R.H."/>
            <person name="Butlin R.K."/>
            <person name="Caggese C."/>
            <person name="Calvi B.R."/>
            <person name="Bernardo de Carvalho A."/>
            <person name="Caspi A."/>
            <person name="Castrezana S."/>
            <person name="Celniker S.E."/>
            <person name="Chang J.L."/>
            <person name="Chapple C."/>
            <person name="Chatterji S."/>
            <person name="Chinwalla A."/>
            <person name="Civetta A."/>
            <person name="Clifton S.W."/>
            <person name="Comeron J.M."/>
            <person name="Costello J.C."/>
            <person name="Coyne J.A."/>
            <person name="Daub J."/>
            <person name="David R.G."/>
            <person name="Delcher A.L."/>
            <person name="Delehaunty K."/>
            <person name="Do C.B."/>
            <person name="Ebling H."/>
            <person name="Edwards K."/>
            <person name="Eickbush T."/>
            <person name="Evans J.D."/>
            <person name="Filipski A."/>
            <person name="Findeiss S."/>
            <person name="Freyhult E."/>
            <person name="Fulton L."/>
            <person name="Fulton R."/>
            <person name="Garcia A.C."/>
            <person name="Gardiner A."/>
            <person name="Garfield D.A."/>
            <person name="Garvin B.E."/>
            <person name="Gibson G."/>
            <person name="Gilbert D."/>
            <person name="Gnerre S."/>
            <person name="Godfrey J."/>
            <person name="Good R."/>
            <person name="Gotea V."/>
            <person name="Gravely B."/>
            <person name="Greenberg A.J."/>
            <person name="Griffiths-Jones S."/>
            <person name="Gross S."/>
            <person name="Guigo R."/>
            <person name="Gustafson E.A."/>
            <person name="Haerty W."/>
            <person name="Hahn M.W."/>
            <person name="Halligan D.L."/>
            <person name="Halpern A.L."/>
            <person name="Halter G.M."/>
            <person name="Han M.V."/>
            <person name="Heger A."/>
            <person name="Hillier L."/>
            <person name="Hinrichs A.S."/>
            <person name="Holmes I."/>
            <person name="Hoskins R.A."/>
            <person name="Hubisz M.J."/>
            <person name="Hultmark D."/>
            <person name="Huntley M.A."/>
            <person name="Jaffe D.B."/>
            <person name="Jagadeeshan S."/>
            <person name="Jeck W.R."/>
            <person name="Johnson J."/>
            <person name="Jones C.D."/>
            <person name="Jordan W.C."/>
            <person name="Karpen G.H."/>
            <person name="Kataoka E."/>
            <person name="Keightley P.D."/>
            <person name="Kheradpour P."/>
            <person name="Kirkness E.F."/>
            <person name="Koerich L.B."/>
            <person name="Kristiansen K."/>
            <person name="Kudrna D."/>
            <person name="Kulathinal R.J."/>
            <person name="Kumar S."/>
            <person name="Kwok R."/>
            <person name="Lander E."/>
            <person name="Langley C.H."/>
            <person name="Lapoint R."/>
            <person name="Lazzaro B.P."/>
            <person name="Lee S.J."/>
            <person name="Levesque L."/>
            <person name="Li R."/>
            <person name="Lin C.F."/>
            <person name="Lin M.F."/>
            <person name="Lindblad-Toh K."/>
            <person name="Llopart A."/>
            <person name="Long M."/>
            <person name="Low L."/>
            <person name="Lozovsky E."/>
            <person name="Lu J."/>
            <person name="Luo M."/>
            <person name="Machado C.A."/>
            <person name="Makalowski W."/>
            <person name="Marzo M."/>
            <person name="Matsuda M."/>
            <person name="Matzkin L."/>
            <person name="McAllister B."/>
            <person name="McBride C.S."/>
            <person name="McKernan B."/>
            <person name="McKernan K."/>
            <person name="Mendez-Lago M."/>
            <person name="Minx P."/>
            <person name="Mollenhauer M.U."/>
            <person name="Montooth K."/>
            <person name="Mount S.M."/>
            <person name="Mu X."/>
            <person name="Myers E."/>
            <person name="Negre B."/>
            <person name="Newfeld S."/>
            <person name="Nielsen R."/>
            <person name="Noor M.A."/>
            <person name="O'Grady P."/>
            <person name="Pachter L."/>
            <person name="Papaceit M."/>
            <person name="Parisi M.J."/>
            <person name="Parisi M."/>
            <person name="Parts L."/>
            <person name="Pedersen J.S."/>
            <person name="Pesole G."/>
            <person name="Phillippy A.M."/>
            <person name="Ponting C.P."/>
            <person name="Pop M."/>
            <person name="Porcelli D."/>
            <person name="Powell J.R."/>
            <person name="Prohaska S."/>
            <person name="Pruitt K."/>
            <person name="Puig M."/>
            <person name="Quesneville H."/>
            <person name="Ram K.R."/>
            <person name="Rand D."/>
            <person name="Rasmussen M.D."/>
            <person name="Reed L.K."/>
            <person name="Reenan R."/>
            <person name="Reily A."/>
            <person name="Remington K.A."/>
            <person name="Rieger T.T."/>
            <person name="Ritchie M.G."/>
            <person name="Robin C."/>
            <person name="Rogers Y.H."/>
            <person name="Rohde C."/>
            <person name="Rozas J."/>
            <person name="Rubenfield M.J."/>
            <person name="Ruiz A."/>
            <person name="Russo S."/>
            <person name="Salzberg S.L."/>
            <person name="Sanchez-Gracia A."/>
            <person name="Saranga D.J."/>
            <person name="Sato H."/>
            <person name="Schaeffer S.W."/>
            <person name="Schatz M.C."/>
            <person name="Schlenke T."/>
            <person name="Schwartz R."/>
            <person name="Segarra C."/>
            <person name="Singh R.S."/>
            <person name="Sirot L."/>
            <person name="Sirota M."/>
            <person name="Sisneros N.B."/>
            <person name="Smith C.D."/>
            <person name="Smith T.F."/>
            <person name="Spieth J."/>
            <person name="Stage D.E."/>
            <person name="Stark A."/>
            <person name="Stephan W."/>
            <person name="Strausberg R.L."/>
            <person name="Strempel S."/>
            <person name="Sturgill D."/>
            <person name="Sutton G."/>
            <person name="Sutton G.G."/>
            <person name="Tao W."/>
            <person name="Teichmann S."/>
            <person name="Tobari Y.N."/>
            <person name="Tomimura Y."/>
            <person name="Tsolas J.M."/>
            <person name="Valente V.L."/>
            <person name="Venter E."/>
            <person name="Venter J.C."/>
            <person name="Vicario S."/>
            <person name="Vieira F.G."/>
            <person name="Vilella A.J."/>
            <person name="Villasante A."/>
            <person name="Walenz B."/>
            <person name="Wang J."/>
            <person name="Wasserman M."/>
            <person name="Watts T."/>
            <person name="Wilson D."/>
            <person name="Wilson R.K."/>
            <person name="Wing R.A."/>
            <person name="Wolfner M.F."/>
            <person name="Wong A."/>
            <person name="Wong G.K."/>
            <person name="Wu C.I."/>
            <person name="Wu G."/>
            <person name="Yamamoto D."/>
            <person name="Yang H.P."/>
            <person name="Yang S.P."/>
            <person name="Yorke J.A."/>
            <person name="Yoshida K."/>
            <person name="Zdobnov E."/>
            <person name="Zhang P."/>
            <person name="Zhang Y."/>
            <person name="Zimin A.V."/>
            <person name="Baldwin J."/>
            <person name="Abdouelleil A."/>
            <person name="Abdulkadir J."/>
            <person name="Abebe A."/>
            <person name="Abera B."/>
            <person name="Abreu J."/>
            <person name="Acer S.C."/>
            <person name="Aftuck L."/>
            <person name="Alexander A."/>
            <person name="An P."/>
            <person name="Anderson E."/>
            <person name="Anderson S."/>
            <person name="Arachi H."/>
            <person name="Azer M."/>
            <person name="Bachantsang P."/>
            <person name="Barry A."/>
            <person name="Bayul T."/>
            <person name="Berlin A."/>
            <person name="Bessette D."/>
            <person name="Bloom T."/>
            <person name="Blye J."/>
            <person name="Boguslavskiy L."/>
            <person name="Bonnet C."/>
            <person name="Boukhgalter B."/>
            <person name="Bourzgui I."/>
            <person name="Brown A."/>
            <person name="Cahill P."/>
            <person name="Channer S."/>
            <person name="Cheshatsang Y."/>
            <person name="Chuda L."/>
            <person name="Citroen M."/>
            <person name="Collymore A."/>
            <person name="Cooke P."/>
            <person name="Costello M."/>
            <person name="D'Aco K."/>
            <person name="Daza R."/>
            <person name="De Haan G."/>
            <person name="DeGray S."/>
            <person name="DeMaso C."/>
            <person name="Dhargay N."/>
            <person name="Dooley K."/>
            <person name="Dooley E."/>
            <person name="Doricent M."/>
            <person name="Dorje P."/>
            <person name="Dorjee K."/>
            <person name="Dupes A."/>
            <person name="Elong R."/>
            <person name="Falk J."/>
            <person name="Farina A."/>
            <person name="Faro S."/>
            <person name="Ferguson D."/>
            <person name="Fisher S."/>
            <person name="Foley C.D."/>
            <person name="Franke A."/>
            <person name="Friedrich D."/>
            <person name="Gadbois L."/>
            <person name="Gearin G."/>
            <person name="Gearin C.R."/>
            <person name="Giannoukos G."/>
            <person name="Goode T."/>
            <person name="Graham J."/>
            <person name="Grandbois E."/>
            <person name="Grewal S."/>
            <person name="Gyaltsen K."/>
            <person name="Hafez N."/>
            <person name="Hagos B."/>
            <person name="Hall J."/>
            <person name="Henson C."/>
            <person name="Hollinger A."/>
            <person name="Honan T."/>
            <person name="Huard M.D."/>
            <person name="Hughes L."/>
            <person name="Hurhula B."/>
            <person name="Husby M.E."/>
            <person name="Kamat A."/>
            <person name="Kanga B."/>
            <person name="Kashin S."/>
            <person name="Khazanovich D."/>
            <person name="Kisner P."/>
            <person name="Lance K."/>
            <person name="Lara M."/>
            <person name="Lee W."/>
            <person name="Lennon N."/>
            <person name="Letendre F."/>
            <person name="LeVine R."/>
            <person name="Lipovsky A."/>
            <person name="Liu X."/>
            <person name="Liu J."/>
            <person name="Liu S."/>
            <person name="Lokyitsang T."/>
            <person name="Lokyitsang Y."/>
            <person name="Lubonja R."/>
            <person name="Lui A."/>
            <person name="MacDonald P."/>
            <person name="Magnisalis V."/>
            <person name="Maru K."/>
            <person name="Matthews C."/>
            <person name="McCusker W."/>
            <person name="McDonough S."/>
            <person name="Mehta T."/>
            <person name="Meldrim J."/>
            <person name="Meneus L."/>
            <person name="Mihai O."/>
            <person name="Mihalev A."/>
            <person name="Mihova T."/>
            <person name="Mittelman R."/>
            <person name="Mlenga V."/>
            <person name="Montmayeur A."/>
            <person name="Mulrain L."/>
            <person name="Navidi A."/>
            <person name="Naylor J."/>
            <person name="Negash T."/>
            <person name="Nguyen T."/>
            <person name="Nguyen N."/>
            <person name="Nicol R."/>
            <person name="Norbu C."/>
            <person name="Norbu N."/>
            <person name="Novod N."/>
            <person name="O'Neill B."/>
            <person name="Osman S."/>
            <person name="Markiewicz E."/>
            <person name="Oyono O.L."/>
            <person name="Patti C."/>
            <person name="Phunkhang P."/>
            <person name="Pierre F."/>
            <person name="Priest M."/>
            <person name="Raghuraman S."/>
            <person name="Rege F."/>
            <person name="Reyes R."/>
            <person name="Rise C."/>
            <person name="Rogov P."/>
            <person name="Ross K."/>
            <person name="Ryan E."/>
            <person name="Settipalli S."/>
            <person name="Shea T."/>
            <person name="Sherpa N."/>
            <person name="Shi L."/>
            <person name="Shih D."/>
            <person name="Sparrow T."/>
            <person name="Spaulding J."/>
            <person name="Stalker J."/>
            <person name="Stange-Thomann N."/>
            <person name="Stavropoulos S."/>
            <person name="Stone C."/>
            <person name="Strader C."/>
            <person name="Tesfaye S."/>
            <person name="Thomson T."/>
            <person name="Thoulutsang Y."/>
            <person name="Thoulutsang D."/>
            <person name="Topham K."/>
            <person name="Topping I."/>
            <person name="Tsamla T."/>
            <person name="Vassiliev H."/>
            <person name="Vo A."/>
            <person name="Wangchuk T."/>
            <person name="Wangdi T."/>
            <person name="Weiand M."/>
            <person name="Wilkinson J."/>
            <person name="Wilson A."/>
            <person name="Yadav S."/>
            <person name="Young G."/>
            <person name="Yu Q."/>
            <person name="Zembek L."/>
            <person name="Zhong D."/>
            <person name="Zimmer A."/>
            <person name="Zwirko Z."/>
            <person name="Jaffe D.B."/>
            <person name="Alvarez P."/>
            <person name="Brockman W."/>
            <person name="Butler J."/>
            <person name="Chin C."/>
            <person name="Gnerre S."/>
            <person name="Grabherr M."/>
            <person name="Kleber M."/>
            <person name="Mauceli E."/>
            <person name="MacCallum I."/>
        </authorList>
    </citation>
    <scope>NUCLEOTIDE SEQUENCE [LARGE SCALE GENOMIC DNA]</scope>
    <source>
        <strain evidence="4">MSH-3 / Tucson 14011-0111.49</strain>
    </source>
</reference>
<feature type="coiled-coil region" evidence="1">
    <location>
        <begin position="3"/>
        <end position="37"/>
    </location>
</feature>
<keyword evidence="4" id="KW-1185">Reference proteome</keyword>
<dbReference type="EMBL" id="CH479179">
    <property type="protein sequence ID" value="EDW24788.1"/>
    <property type="molecule type" value="Genomic_DNA"/>
</dbReference>
<dbReference type="Proteomes" id="UP000008744">
    <property type="component" value="Unassembled WGS sequence"/>
</dbReference>
<name>B4G5C2_DROPE</name>
<gene>
    <name evidence="3" type="primary">Dper\GL23204</name>
    <name evidence="3" type="ORF">Dper_GL23204</name>
</gene>
<evidence type="ECO:0000313" key="3">
    <source>
        <dbReference type="EMBL" id="EDW24788.1"/>
    </source>
</evidence>
<sequence length="479" mass="52809">MSLANQSQNLQLQLEQLRELQQLQEQQQQQQQLQEQHPLLSAIAENNYAQTQRVHYPNHYYPSNHYHYQQQGRPLLAAAGSSHNGAYAATAPYSGHSGHGHIEPSVEYELQQTPPSGGFTSYHASAGSAPALSMGMPHPPPHPPRPPPHPPAIHSYSYPKPPPPTRGSAGKKSKKNSSGVMSALTLLSFFFFLNLLQNCIKDHMSDMNPTVMVLTDTASRNRFNKLAEMNSREQTSSPTPSWQQAALVPVPDSGPGSVPVSSPAPVIVKPTVVLQSPYSGAAAAAAAVVTNKPQYHQNQHQHHLTRTRTRTSNRTINRTLTRTIITIQPRTHIIIHHPPTSAADFYPNRTAHIDHSSRPDFDSDSDSDYYQHHYYPERHRYSDSRYSNPRRPWSYGGAASHAGSGGSSIRQRYSSAPWSSASLGAQSGVSSYLDNAQRRQGDDDDAAAAAAGHGFDADADDDDGRHHRRRGDAFYTRIN</sequence>
<organism evidence="4">
    <name type="scientific">Drosophila persimilis</name>
    <name type="common">Fruit fly</name>
    <dbReference type="NCBI Taxonomy" id="7234"/>
    <lineage>
        <taxon>Eukaryota</taxon>
        <taxon>Metazoa</taxon>
        <taxon>Ecdysozoa</taxon>
        <taxon>Arthropoda</taxon>
        <taxon>Hexapoda</taxon>
        <taxon>Insecta</taxon>
        <taxon>Pterygota</taxon>
        <taxon>Neoptera</taxon>
        <taxon>Endopterygota</taxon>
        <taxon>Diptera</taxon>
        <taxon>Brachycera</taxon>
        <taxon>Muscomorpha</taxon>
        <taxon>Ephydroidea</taxon>
        <taxon>Drosophilidae</taxon>
        <taxon>Drosophila</taxon>
        <taxon>Sophophora</taxon>
    </lineage>
</organism>
<evidence type="ECO:0000256" key="2">
    <source>
        <dbReference type="SAM" id="MobiDB-lite"/>
    </source>
</evidence>
<dbReference type="OrthoDB" id="7744547at2759"/>
<dbReference type="HOGENOM" id="CLU_622993_0_0_1"/>
<feature type="compositionally biased region" description="Pro residues" evidence="2">
    <location>
        <begin position="137"/>
        <end position="151"/>
    </location>
</feature>
<feature type="region of interest" description="Disordered" evidence="2">
    <location>
        <begin position="110"/>
        <end position="176"/>
    </location>
</feature>
<feature type="region of interest" description="Disordered" evidence="2">
    <location>
        <begin position="434"/>
        <end position="479"/>
    </location>
</feature>
<proteinExistence type="predicted"/>
<accession>B4G5C2</accession>
<protein>
    <submittedName>
        <fullName evidence="3">GL23204</fullName>
    </submittedName>
</protein>
<dbReference type="OMA" id="FYPNRTH"/>
<keyword evidence="1" id="KW-0175">Coiled coil</keyword>
<dbReference type="PhylomeDB" id="B4G5C2"/>
<feature type="compositionally biased region" description="Polar residues" evidence="2">
    <location>
        <begin position="110"/>
        <end position="123"/>
    </location>
</feature>
<feature type="compositionally biased region" description="Basic and acidic residues" evidence="2">
    <location>
        <begin position="351"/>
        <end position="361"/>
    </location>
</feature>
<dbReference type="AlphaFoldDB" id="B4G5C2"/>
<evidence type="ECO:0000256" key="1">
    <source>
        <dbReference type="SAM" id="Coils"/>
    </source>
</evidence>
<feature type="region of interest" description="Disordered" evidence="2">
    <location>
        <begin position="338"/>
        <end position="369"/>
    </location>
</feature>